<organism evidence="1 2">
    <name type="scientific">Ambrosiozyma monospora</name>
    <name type="common">Yeast</name>
    <name type="synonym">Endomycopsis monosporus</name>
    <dbReference type="NCBI Taxonomy" id="43982"/>
    <lineage>
        <taxon>Eukaryota</taxon>
        <taxon>Fungi</taxon>
        <taxon>Dikarya</taxon>
        <taxon>Ascomycota</taxon>
        <taxon>Saccharomycotina</taxon>
        <taxon>Pichiomycetes</taxon>
        <taxon>Pichiales</taxon>
        <taxon>Pichiaceae</taxon>
        <taxon>Ambrosiozyma</taxon>
    </lineage>
</organism>
<sequence length="153" mass="17480">MDVSSDYGDLSSFWQSFILPLQNLSELTLYLYDVDLTINEWPPQLKDLSVGYDCSEHDYGIHDGVSCGKLVLHGISKSSLKCIMLYGKGDITLKDDPDGKDQIIFISYFGEDDTDLDDEMKSSLPEFFEKIYTVKLMIDGQWSCYRIEDNQSD</sequence>
<accession>A0ACB5TZF8</accession>
<dbReference type="Proteomes" id="UP001165064">
    <property type="component" value="Unassembled WGS sequence"/>
</dbReference>
<dbReference type="EMBL" id="BSXS01010270">
    <property type="protein sequence ID" value="GME97853.1"/>
    <property type="molecule type" value="Genomic_DNA"/>
</dbReference>
<evidence type="ECO:0000313" key="1">
    <source>
        <dbReference type="EMBL" id="GME97853.1"/>
    </source>
</evidence>
<name>A0ACB5TZF8_AMBMO</name>
<evidence type="ECO:0000313" key="2">
    <source>
        <dbReference type="Proteomes" id="UP001165064"/>
    </source>
</evidence>
<reference evidence="1" key="1">
    <citation type="submission" date="2023-04" db="EMBL/GenBank/DDBJ databases">
        <title>Ambrosiozyma monospora NBRC 10751.</title>
        <authorList>
            <person name="Ichikawa N."/>
            <person name="Sato H."/>
            <person name="Tonouchi N."/>
        </authorList>
    </citation>
    <scope>NUCLEOTIDE SEQUENCE</scope>
    <source>
        <strain evidence="1">NBRC 10751</strain>
    </source>
</reference>
<keyword evidence="2" id="KW-1185">Reference proteome</keyword>
<protein>
    <submittedName>
        <fullName evidence="1">Unnamed protein product</fullName>
    </submittedName>
</protein>
<gene>
    <name evidence="1" type="ORF">Amon02_001034300</name>
</gene>
<proteinExistence type="predicted"/>
<comment type="caution">
    <text evidence="1">The sequence shown here is derived from an EMBL/GenBank/DDBJ whole genome shotgun (WGS) entry which is preliminary data.</text>
</comment>